<accession>A0A2P7R4P9</accession>
<feature type="domain" description="DUF4124" evidence="2">
    <location>
        <begin position="48"/>
        <end position="105"/>
    </location>
</feature>
<evidence type="ECO:0000313" key="3">
    <source>
        <dbReference type="EMBL" id="PSJ45180.1"/>
    </source>
</evidence>
<dbReference type="Pfam" id="PF13511">
    <property type="entry name" value="DUF4124"/>
    <property type="match status" value="1"/>
</dbReference>
<keyword evidence="4" id="KW-1185">Reference proteome</keyword>
<dbReference type="AlphaFoldDB" id="A0A2P7R4P9"/>
<dbReference type="Proteomes" id="UP000240243">
    <property type="component" value="Unassembled WGS sequence"/>
</dbReference>
<sequence length="206" mass="22415">MATSQLVSMLIMLLLTISGKLFSRPCAFHYALKGCVIRTGTMRYHYWLLLATLPVAADTLYQWQDETGTVHYSDRPAPPDPAALPTRSASLVPSPGPVPARPPAPLFGYRLRLPPPSSSPGMPGLLVFSAELEPRPASFRLQLWLDGQPVAQAENNTQMTLNRPPPGDYHAVVKLLGKDGKLLAESKAITFSLHRTQAEQAAHSAP</sequence>
<dbReference type="InterPro" id="IPR025392">
    <property type="entry name" value="DUF4124"/>
</dbReference>
<organism evidence="3 4">
    <name type="scientific">Zobellella endophytica</name>
    <dbReference type="NCBI Taxonomy" id="2116700"/>
    <lineage>
        <taxon>Bacteria</taxon>
        <taxon>Pseudomonadati</taxon>
        <taxon>Pseudomonadota</taxon>
        <taxon>Gammaproteobacteria</taxon>
        <taxon>Aeromonadales</taxon>
        <taxon>Aeromonadaceae</taxon>
        <taxon>Zobellella</taxon>
    </lineage>
</organism>
<evidence type="ECO:0000259" key="2">
    <source>
        <dbReference type="Pfam" id="PF13511"/>
    </source>
</evidence>
<dbReference type="EMBL" id="PXYG01000004">
    <property type="protein sequence ID" value="PSJ45180.1"/>
    <property type="molecule type" value="Genomic_DNA"/>
</dbReference>
<comment type="caution">
    <text evidence="3">The sequence shown here is derived from an EMBL/GenBank/DDBJ whole genome shotgun (WGS) entry which is preliminary data.</text>
</comment>
<evidence type="ECO:0000313" key="4">
    <source>
        <dbReference type="Proteomes" id="UP000240243"/>
    </source>
</evidence>
<evidence type="ECO:0000256" key="1">
    <source>
        <dbReference type="SAM" id="MobiDB-lite"/>
    </source>
</evidence>
<gene>
    <name evidence="3" type="ORF">C7H85_10965</name>
</gene>
<name>A0A2P7R4P9_9GAMM</name>
<reference evidence="3 4" key="1">
    <citation type="submission" date="2018-03" db="EMBL/GenBank/DDBJ databases">
        <title>The draft genome of Zobellella sp. 59N8.</title>
        <authorList>
            <person name="Liu L."/>
            <person name="Li L."/>
            <person name="Zhang X."/>
            <person name="Liang L."/>
            <person name="Wang T."/>
        </authorList>
    </citation>
    <scope>NUCLEOTIDE SEQUENCE [LARGE SCALE GENOMIC DNA]</scope>
    <source>
        <strain evidence="3 4">59N8</strain>
    </source>
</reference>
<feature type="region of interest" description="Disordered" evidence="1">
    <location>
        <begin position="71"/>
        <end position="97"/>
    </location>
</feature>
<proteinExistence type="predicted"/>
<protein>
    <recommendedName>
        <fullName evidence="2">DUF4124 domain-containing protein</fullName>
    </recommendedName>
</protein>